<dbReference type="InterPro" id="IPR029752">
    <property type="entry name" value="D-isomer_DH_CS1"/>
</dbReference>
<dbReference type="Pfam" id="PF02826">
    <property type="entry name" value="2-Hacid_dh_C"/>
    <property type="match status" value="1"/>
</dbReference>
<dbReference type="InterPro" id="IPR036291">
    <property type="entry name" value="NAD(P)-bd_dom_sf"/>
</dbReference>
<dbReference type="GO" id="GO:0016491">
    <property type="term" value="F:oxidoreductase activity"/>
    <property type="evidence" value="ECO:0007669"/>
    <property type="project" value="UniProtKB-KW"/>
</dbReference>
<comment type="similarity">
    <text evidence="1 3">Belongs to the D-isomer specific 2-hydroxyacid dehydrogenase family.</text>
</comment>
<dbReference type="Pfam" id="PF00389">
    <property type="entry name" value="2-Hacid_dh"/>
    <property type="match status" value="1"/>
</dbReference>
<dbReference type="Gene3D" id="3.40.50.720">
    <property type="entry name" value="NAD(P)-binding Rossmann-like Domain"/>
    <property type="match status" value="2"/>
</dbReference>
<dbReference type="PROSITE" id="PS00065">
    <property type="entry name" value="D_2_HYDROXYACID_DH_1"/>
    <property type="match status" value="1"/>
</dbReference>
<dbReference type="EC" id="1.1.1.-" evidence="6"/>
<dbReference type="Proteomes" id="UP001596142">
    <property type="component" value="Unassembled WGS sequence"/>
</dbReference>
<evidence type="ECO:0000313" key="7">
    <source>
        <dbReference type="Proteomes" id="UP001596142"/>
    </source>
</evidence>
<feature type="domain" description="D-isomer specific 2-hydroxyacid dehydrogenase catalytic" evidence="4">
    <location>
        <begin position="6"/>
        <end position="319"/>
    </location>
</feature>
<feature type="domain" description="D-isomer specific 2-hydroxyacid dehydrogenase NAD-binding" evidence="5">
    <location>
        <begin position="110"/>
        <end position="288"/>
    </location>
</feature>
<evidence type="ECO:0000256" key="1">
    <source>
        <dbReference type="ARBA" id="ARBA00005854"/>
    </source>
</evidence>
<keyword evidence="7" id="KW-1185">Reference proteome</keyword>
<evidence type="ECO:0000256" key="3">
    <source>
        <dbReference type="RuleBase" id="RU003719"/>
    </source>
</evidence>
<keyword evidence="2 3" id="KW-0560">Oxidoreductase</keyword>
<accession>A0ABW0YL96</accession>
<dbReference type="InterPro" id="IPR006140">
    <property type="entry name" value="D-isomer_DH_NAD-bd"/>
</dbReference>
<dbReference type="PANTHER" id="PTHR10996:SF283">
    <property type="entry name" value="GLYOXYLATE_HYDROXYPYRUVATE REDUCTASE B"/>
    <property type="match status" value="1"/>
</dbReference>
<dbReference type="CDD" id="cd05301">
    <property type="entry name" value="GDH"/>
    <property type="match status" value="1"/>
</dbReference>
<comment type="caution">
    <text evidence="6">The sequence shown here is derived from an EMBL/GenBank/DDBJ whole genome shotgun (WGS) entry which is preliminary data.</text>
</comment>
<dbReference type="EMBL" id="JBHSOZ010000003">
    <property type="protein sequence ID" value="MFC5712451.1"/>
    <property type="molecule type" value="Genomic_DNA"/>
</dbReference>
<dbReference type="SUPFAM" id="SSF52283">
    <property type="entry name" value="Formate/glycerate dehydrogenase catalytic domain-like"/>
    <property type="match status" value="1"/>
</dbReference>
<name>A0ABW0YL96_9BACI</name>
<protein>
    <submittedName>
        <fullName evidence="6">2-hydroxyacid dehydrogenase</fullName>
        <ecNumber evidence="6">1.1.1.-</ecNumber>
    </submittedName>
</protein>
<evidence type="ECO:0000259" key="5">
    <source>
        <dbReference type="Pfam" id="PF02826"/>
    </source>
</evidence>
<dbReference type="RefSeq" id="WP_385939599.1">
    <property type="nucleotide sequence ID" value="NZ_JBHSOZ010000003.1"/>
</dbReference>
<evidence type="ECO:0000256" key="2">
    <source>
        <dbReference type="ARBA" id="ARBA00023002"/>
    </source>
</evidence>
<dbReference type="PANTHER" id="PTHR10996">
    <property type="entry name" value="2-HYDROXYACID DEHYDROGENASE-RELATED"/>
    <property type="match status" value="1"/>
</dbReference>
<gene>
    <name evidence="6" type="ORF">ACFPU1_06635</name>
</gene>
<evidence type="ECO:0000313" key="6">
    <source>
        <dbReference type="EMBL" id="MFC5712451.1"/>
    </source>
</evidence>
<evidence type="ECO:0000259" key="4">
    <source>
        <dbReference type="Pfam" id="PF00389"/>
    </source>
</evidence>
<organism evidence="6 7">
    <name type="scientific">Thalassorhabdus alkalitolerans</name>
    <dbReference type="NCBI Taxonomy" id="2282697"/>
    <lineage>
        <taxon>Bacteria</taxon>
        <taxon>Bacillati</taxon>
        <taxon>Bacillota</taxon>
        <taxon>Bacilli</taxon>
        <taxon>Bacillales</taxon>
        <taxon>Bacillaceae</taxon>
        <taxon>Thalassorhabdus</taxon>
    </lineage>
</organism>
<reference evidence="7" key="1">
    <citation type="journal article" date="2019" name="Int. J. Syst. Evol. Microbiol.">
        <title>The Global Catalogue of Microorganisms (GCM) 10K type strain sequencing project: providing services to taxonomists for standard genome sequencing and annotation.</title>
        <authorList>
            <consortium name="The Broad Institute Genomics Platform"/>
            <consortium name="The Broad Institute Genome Sequencing Center for Infectious Disease"/>
            <person name="Wu L."/>
            <person name="Ma J."/>
        </authorList>
    </citation>
    <scope>NUCLEOTIDE SEQUENCE [LARGE SCALE GENOMIC DNA]</scope>
    <source>
        <strain evidence="7">CECT 7184</strain>
    </source>
</reference>
<proteinExistence type="inferred from homology"/>
<dbReference type="SUPFAM" id="SSF51735">
    <property type="entry name" value="NAD(P)-binding Rossmann-fold domains"/>
    <property type="match status" value="1"/>
</dbReference>
<sequence>MKPYVYVARKMPESIIQMLEEQCDVSMWEKEDEPVPREVLEKEIKKADGLFCTITEEIDQDLIDKAENLKIIATMAVGYNNINVQAAARREIMVANTPGILSDTTADLTFGLLMATARRIPEGVDSIRNGEWKTWAPFHLIGQDIHGATLGIIGMGRIGEALARRAKGFDMKVLYHNRNRKHETEINLGVRYAELEQLLAESDFVCLMTPYTQETFHLIGKEELKKMKNSAVFINTSRGGTVDEEALYEALKEKEIWAAGLDVFEDEPIGPDHPLLSLPNVVALPHIGSASERTRMRMAEMTARHILQSLSGERPDHLVGG</sequence>
<dbReference type="InterPro" id="IPR006139">
    <property type="entry name" value="D-isomer_2_OHA_DH_cat_dom"/>
</dbReference>
<dbReference type="InterPro" id="IPR050223">
    <property type="entry name" value="D-isomer_2-hydroxyacid_DH"/>
</dbReference>